<evidence type="ECO:0000313" key="13">
    <source>
        <dbReference type="EMBL" id="GLC51701.1"/>
    </source>
</evidence>
<dbReference type="GO" id="GO:0000723">
    <property type="term" value="P:telomere maintenance"/>
    <property type="evidence" value="ECO:0007669"/>
    <property type="project" value="TreeGrafter"/>
</dbReference>
<evidence type="ECO:0000256" key="10">
    <source>
        <dbReference type="ARBA" id="ARBA00023242"/>
    </source>
</evidence>
<keyword evidence="6" id="KW-0067">ATP-binding</keyword>
<dbReference type="Proteomes" id="UP001165080">
    <property type="component" value="Unassembled WGS sequence"/>
</dbReference>
<evidence type="ECO:0000256" key="6">
    <source>
        <dbReference type="ARBA" id="ARBA00022840"/>
    </source>
</evidence>
<feature type="compositionally biased region" description="Gly residues" evidence="11">
    <location>
        <begin position="423"/>
        <end position="433"/>
    </location>
</feature>
<evidence type="ECO:0000256" key="5">
    <source>
        <dbReference type="ARBA" id="ARBA00022806"/>
    </source>
</evidence>
<feature type="region of interest" description="Disordered" evidence="11">
    <location>
        <begin position="769"/>
        <end position="812"/>
    </location>
</feature>
<dbReference type="SUPFAM" id="SSF100939">
    <property type="entry name" value="SPOC domain-like"/>
    <property type="match status" value="1"/>
</dbReference>
<dbReference type="Gene3D" id="1.25.40.240">
    <property type="entry name" value="Ku, C-terminal domain"/>
    <property type="match status" value="1"/>
</dbReference>
<sequence length="1002" mass="106096">MANKKDVLVLVLDVGDHMQPYLPLMHRMVFNVLNCKLLSKPNHEVAVVLYGTKSTRHKLYDPDDPVSYHHVTVLRPLQNVSDYLELERFAFASDPRVGGAAAAAAGYAEAAIEAEPEADDPSAQPAPAAAAAALLARVEAAGLACGDAAAACGRAARLFGPPGPKADWADGLVVALDLVASALEERFNPTVDRREAAKLGVVRVVLVSNLLGQSEPFEDDFRATLVDTCTHKRILIEVASLDHYVPPPPPPAASPPSPSLSSAAADGSGVDMDLGGGGGREEPGEAAVRVAGRGGGGEALAALPAELAASRRRNLEQLHLLKSEMAPAPFRHLRQPAELLCLFRAKEVAYQASNAVFMLTPPPLDEEDSSVLPAPLSINVKLYKKIRRTRVDEWKTVVQRRASAGEAGGDAADVGAGGDDEGGGGGGGGGGRDPGFIREVEYEDPTTGQKFTRDDFVVKGYSYGKQAVPIAQYADMHGHVVDEQMRKFKEKDFSLLGFVDAASVPHHRLIDEPHVVLGDSPSSAVVIASLALVLQERGQAGVVRFLIRKESPQLGLLTPHLSDSPDVPHALLLSPLPFAEDIRTHAFSTFRNEQEAREMPRRLAEARGEAPPPEPEPEPAAAPLRLAPPSEGGIGIGPSQLGGVLGRAPVSEPGLRYEKLQPDDEQQDAALALVRALDLGPSPLLGSGTCRASPYPPVSSEPHPEALAPEGTANPALQRAYSLVTSRALDPTAQLPDPEDDPLVELVLQPHGRYWPAGAREAIQRAEGALQTREHRRDGEGGPAAKRARREADDNARQEDAGGGAAAGDAGTAGTGREAVVFDPSAAGGTAAARVRRVGELTAVEDFRAMVAQGRDSASDAVQQLQELVRVLVGRSIGDQLYDKAVKCVLALREGCAATGRAGAFNRFLTDLAAWCKSQDRGGFVSALVQQQISLITHQDLNTHRQATGGGGGAQQVFEDDGCAVAAWEAHQFLERHARTEEAEVEATLPAVVADEEFEDMD</sequence>
<dbReference type="InterPro" id="IPR036494">
    <property type="entry name" value="Ku_C_sf"/>
</dbReference>
<feature type="compositionally biased region" description="Pro residues" evidence="11">
    <location>
        <begin position="246"/>
        <end position="258"/>
    </location>
</feature>
<reference evidence="13 14" key="1">
    <citation type="journal article" date="2023" name="Commun. Biol.">
        <title>Reorganization of the ancestral sex-determining regions during the evolution of trioecy in Pleodorina starrii.</title>
        <authorList>
            <person name="Takahashi K."/>
            <person name="Suzuki S."/>
            <person name="Kawai-Toyooka H."/>
            <person name="Yamamoto K."/>
            <person name="Hamaji T."/>
            <person name="Ootsuki R."/>
            <person name="Yamaguchi H."/>
            <person name="Kawachi M."/>
            <person name="Higashiyama T."/>
            <person name="Nozaki H."/>
        </authorList>
    </citation>
    <scope>NUCLEOTIDE SEQUENCE [LARGE SCALE GENOMIC DNA]</scope>
    <source>
        <strain evidence="13 14">NIES-4479</strain>
    </source>
</reference>
<dbReference type="Gene3D" id="2.40.290.10">
    <property type="match status" value="1"/>
</dbReference>
<keyword evidence="8" id="KW-0233">DNA recombination</keyword>
<dbReference type="GO" id="GO:0016787">
    <property type="term" value="F:hydrolase activity"/>
    <property type="evidence" value="ECO:0007669"/>
    <property type="project" value="UniProtKB-KW"/>
</dbReference>
<organism evidence="13 14">
    <name type="scientific">Pleodorina starrii</name>
    <dbReference type="NCBI Taxonomy" id="330485"/>
    <lineage>
        <taxon>Eukaryota</taxon>
        <taxon>Viridiplantae</taxon>
        <taxon>Chlorophyta</taxon>
        <taxon>core chlorophytes</taxon>
        <taxon>Chlorophyceae</taxon>
        <taxon>CS clade</taxon>
        <taxon>Chlamydomonadales</taxon>
        <taxon>Volvocaceae</taxon>
        <taxon>Pleodorina</taxon>
    </lineage>
</organism>
<evidence type="ECO:0000256" key="4">
    <source>
        <dbReference type="ARBA" id="ARBA00022801"/>
    </source>
</evidence>
<dbReference type="Gene3D" id="3.40.50.410">
    <property type="entry name" value="von Willebrand factor, type A domain"/>
    <property type="match status" value="1"/>
</dbReference>
<feature type="compositionally biased region" description="Gly residues" evidence="11">
    <location>
        <begin position="801"/>
        <end position="812"/>
    </location>
</feature>
<dbReference type="InterPro" id="IPR016194">
    <property type="entry name" value="SPOC-like_C_dom_sf"/>
</dbReference>
<dbReference type="SUPFAM" id="SSF101420">
    <property type="entry name" value="C-terminal domain of Ku80"/>
    <property type="match status" value="1"/>
</dbReference>
<feature type="compositionally biased region" description="Basic and acidic residues" evidence="11">
    <location>
        <begin position="592"/>
        <end position="608"/>
    </location>
</feature>
<dbReference type="PANTHER" id="PTHR12604">
    <property type="entry name" value="KU AUTOANTIGEN DNA HELICASE"/>
    <property type="match status" value="1"/>
</dbReference>
<protein>
    <recommendedName>
        <fullName evidence="12">Ku domain-containing protein</fullName>
    </recommendedName>
</protein>
<keyword evidence="3" id="KW-0227">DNA damage</keyword>
<dbReference type="GO" id="GO:0043564">
    <property type="term" value="C:Ku70:Ku80 complex"/>
    <property type="evidence" value="ECO:0007669"/>
    <property type="project" value="TreeGrafter"/>
</dbReference>
<dbReference type="GO" id="GO:0006310">
    <property type="term" value="P:DNA recombination"/>
    <property type="evidence" value="ECO:0007669"/>
    <property type="project" value="UniProtKB-KW"/>
</dbReference>
<keyword evidence="9" id="KW-0234">DNA repair</keyword>
<evidence type="ECO:0000256" key="9">
    <source>
        <dbReference type="ARBA" id="ARBA00023204"/>
    </source>
</evidence>
<evidence type="ECO:0000256" key="8">
    <source>
        <dbReference type="ARBA" id="ARBA00023172"/>
    </source>
</evidence>
<dbReference type="Pfam" id="PF08785">
    <property type="entry name" value="Ku_PK_bind"/>
    <property type="match status" value="1"/>
</dbReference>
<feature type="compositionally biased region" description="Basic and acidic residues" evidence="11">
    <location>
        <begin position="790"/>
        <end position="800"/>
    </location>
</feature>
<keyword evidence="7" id="KW-0238">DNA-binding</keyword>
<feature type="domain" description="Ku" evidence="12">
    <location>
        <begin position="449"/>
        <end position="593"/>
    </location>
</feature>
<evidence type="ECO:0000259" key="12">
    <source>
        <dbReference type="SMART" id="SM00559"/>
    </source>
</evidence>
<feature type="region of interest" description="Disordered" evidence="11">
    <location>
        <begin position="246"/>
        <end position="284"/>
    </location>
</feature>
<dbReference type="InterPro" id="IPR014893">
    <property type="entry name" value="Ku_PK_bind"/>
</dbReference>
<keyword evidence="5" id="KW-0347">Helicase</keyword>
<dbReference type="OrthoDB" id="544559at2759"/>
<dbReference type="AlphaFoldDB" id="A0A9W6BGC0"/>
<dbReference type="GO" id="GO:0003690">
    <property type="term" value="F:double-stranded DNA binding"/>
    <property type="evidence" value="ECO:0007669"/>
    <property type="project" value="TreeGrafter"/>
</dbReference>
<keyword evidence="2" id="KW-0547">Nucleotide-binding</keyword>
<keyword evidence="10" id="KW-0539">Nucleus</keyword>
<name>A0A9W6BGC0_9CHLO</name>
<dbReference type="SMART" id="SM00559">
    <property type="entry name" value="Ku78"/>
    <property type="match status" value="1"/>
</dbReference>
<dbReference type="GO" id="GO:0042162">
    <property type="term" value="F:telomeric DNA binding"/>
    <property type="evidence" value="ECO:0007669"/>
    <property type="project" value="TreeGrafter"/>
</dbReference>
<dbReference type="GO" id="GO:0006303">
    <property type="term" value="P:double-strand break repair via nonhomologous end joining"/>
    <property type="evidence" value="ECO:0007669"/>
    <property type="project" value="InterPro"/>
</dbReference>
<dbReference type="InterPro" id="IPR006164">
    <property type="entry name" value="DNA_bd_Ku70/Ku80"/>
</dbReference>
<evidence type="ECO:0000256" key="11">
    <source>
        <dbReference type="SAM" id="MobiDB-lite"/>
    </source>
</evidence>
<accession>A0A9W6BGC0</accession>
<proteinExistence type="predicted"/>
<feature type="region of interest" description="Disordered" evidence="11">
    <location>
        <begin position="405"/>
        <end position="437"/>
    </location>
</feature>
<feature type="region of interest" description="Disordered" evidence="11">
    <location>
        <begin position="590"/>
        <end position="647"/>
    </location>
</feature>
<dbReference type="GO" id="GO:0004386">
    <property type="term" value="F:helicase activity"/>
    <property type="evidence" value="ECO:0007669"/>
    <property type="project" value="UniProtKB-KW"/>
</dbReference>
<dbReference type="SUPFAM" id="SSF53300">
    <property type="entry name" value="vWA-like"/>
    <property type="match status" value="1"/>
</dbReference>
<dbReference type="PANTHER" id="PTHR12604:SF4">
    <property type="entry name" value="X-RAY REPAIR CROSS-COMPLEMENTING PROTEIN 5"/>
    <property type="match status" value="1"/>
</dbReference>
<comment type="caution">
    <text evidence="13">The sequence shown here is derived from an EMBL/GenBank/DDBJ whole genome shotgun (WGS) entry which is preliminary data.</text>
</comment>
<keyword evidence="14" id="KW-1185">Reference proteome</keyword>
<dbReference type="Gene3D" id="1.10.1600.10">
    <property type="match status" value="1"/>
</dbReference>
<evidence type="ECO:0000256" key="3">
    <source>
        <dbReference type="ARBA" id="ARBA00022763"/>
    </source>
</evidence>
<feature type="compositionally biased region" description="Low complexity" evidence="11">
    <location>
        <begin position="259"/>
        <end position="273"/>
    </location>
</feature>
<keyword evidence="4" id="KW-0378">Hydrolase</keyword>
<evidence type="ECO:0000313" key="14">
    <source>
        <dbReference type="Proteomes" id="UP001165080"/>
    </source>
</evidence>
<gene>
    <name evidence="13" type="primary">PLEST005004</name>
    <name evidence="13" type="ORF">PLESTB_000530600</name>
</gene>
<feature type="region of interest" description="Disordered" evidence="11">
    <location>
        <begin position="688"/>
        <end position="712"/>
    </location>
</feature>
<dbReference type="EMBL" id="BRXU01000004">
    <property type="protein sequence ID" value="GLC51701.1"/>
    <property type="molecule type" value="Genomic_DNA"/>
</dbReference>
<evidence type="ECO:0000256" key="2">
    <source>
        <dbReference type="ARBA" id="ARBA00022741"/>
    </source>
</evidence>
<dbReference type="GO" id="GO:0005524">
    <property type="term" value="F:ATP binding"/>
    <property type="evidence" value="ECO:0007669"/>
    <property type="project" value="UniProtKB-KW"/>
</dbReference>
<evidence type="ECO:0000256" key="7">
    <source>
        <dbReference type="ARBA" id="ARBA00023125"/>
    </source>
</evidence>
<feature type="compositionally biased region" description="Pro residues" evidence="11">
    <location>
        <begin position="610"/>
        <end position="620"/>
    </location>
</feature>
<evidence type="ECO:0000256" key="1">
    <source>
        <dbReference type="ARBA" id="ARBA00004123"/>
    </source>
</evidence>
<dbReference type="InterPro" id="IPR036465">
    <property type="entry name" value="vWFA_dom_sf"/>
</dbReference>
<dbReference type="Pfam" id="PF02735">
    <property type="entry name" value="Ku"/>
    <property type="match status" value="1"/>
</dbReference>
<comment type="subcellular location">
    <subcellularLocation>
        <location evidence="1">Nucleus</location>
    </subcellularLocation>
</comment>